<gene>
    <name evidence="1" type="ORF">MENTE1834_LOCUS12382</name>
</gene>
<evidence type="ECO:0000313" key="2">
    <source>
        <dbReference type="Proteomes" id="UP001497535"/>
    </source>
</evidence>
<accession>A0ACB0YHW7</accession>
<proteinExistence type="predicted"/>
<organism evidence="1 2">
    <name type="scientific">Meloidogyne enterolobii</name>
    <name type="common">Root-knot nematode worm</name>
    <name type="synonym">Meloidogyne mayaguensis</name>
    <dbReference type="NCBI Taxonomy" id="390850"/>
    <lineage>
        <taxon>Eukaryota</taxon>
        <taxon>Metazoa</taxon>
        <taxon>Ecdysozoa</taxon>
        <taxon>Nematoda</taxon>
        <taxon>Chromadorea</taxon>
        <taxon>Rhabditida</taxon>
        <taxon>Tylenchina</taxon>
        <taxon>Tylenchomorpha</taxon>
        <taxon>Tylenchoidea</taxon>
        <taxon>Meloidogynidae</taxon>
        <taxon>Meloidogyninae</taxon>
        <taxon>Meloidogyne</taxon>
    </lineage>
</organism>
<dbReference type="EMBL" id="CAVMJV010000012">
    <property type="protein sequence ID" value="CAK5047350.1"/>
    <property type="molecule type" value="Genomic_DNA"/>
</dbReference>
<comment type="caution">
    <text evidence="1">The sequence shown here is derived from an EMBL/GenBank/DDBJ whole genome shotgun (WGS) entry which is preliminary data.</text>
</comment>
<protein>
    <submittedName>
        <fullName evidence="1">Uncharacterized protein</fullName>
    </submittedName>
</protein>
<dbReference type="Proteomes" id="UP001497535">
    <property type="component" value="Unassembled WGS sequence"/>
</dbReference>
<evidence type="ECO:0000313" key="1">
    <source>
        <dbReference type="EMBL" id="CAK5047350.1"/>
    </source>
</evidence>
<keyword evidence="2" id="KW-1185">Reference proteome</keyword>
<reference evidence="1" key="1">
    <citation type="submission" date="2023-11" db="EMBL/GenBank/DDBJ databases">
        <authorList>
            <person name="Poullet M."/>
        </authorList>
    </citation>
    <scope>NUCLEOTIDE SEQUENCE</scope>
    <source>
        <strain evidence="1">E1834</strain>
    </source>
</reference>
<sequence>MCLNSYFFLFFYIIITTQKYFFQKFCLIFITLFVIFKNCIFICLLFPRL</sequence>
<name>A0ACB0YHW7_MELEN</name>